<reference evidence="3" key="1">
    <citation type="submission" date="2016-10" db="EMBL/GenBank/DDBJ databases">
        <authorList>
            <person name="Varghese N."/>
            <person name="Submissions S."/>
        </authorList>
    </citation>
    <scope>NUCLEOTIDE SEQUENCE [LARGE SCALE GENOMIC DNA]</scope>
    <source>
        <strain evidence="3">DSM 26922</strain>
    </source>
</reference>
<feature type="region of interest" description="Disordered" evidence="1">
    <location>
        <begin position="169"/>
        <end position="237"/>
    </location>
</feature>
<organism evidence="2 3">
    <name type="scientific">Litoreibacter albidus</name>
    <dbReference type="NCBI Taxonomy" id="670155"/>
    <lineage>
        <taxon>Bacteria</taxon>
        <taxon>Pseudomonadati</taxon>
        <taxon>Pseudomonadota</taxon>
        <taxon>Alphaproteobacteria</taxon>
        <taxon>Rhodobacterales</taxon>
        <taxon>Roseobacteraceae</taxon>
        <taxon>Litoreibacter</taxon>
    </lineage>
</organism>
<accession>A0A1H3DA19</accession>
<feature type="region of interest" description="Disordered" evidence="1">
    <location>
        <begin position="125"/>
        <end position="151"/>
    </location>
</feature>
<dbReference type="RefSeq" id="WP_089948895.1">
    <property type="nucleotide sequence ID" value="NZ_FNOI01000010.1"/>
</dbReference>
<dbReference type="STRING" id="670155.SAMN04488001_0080"/>
<dbReference type="EMBL" id="FNOI01000010">
    <property type="protein sequence ID" value="SDX63283.1"/>
    <property type="molecule type" value="Genomic_DNA"/>
</dbReference>
<name>A0A1H3DA19_9RHOB</name>
<feature type="compositionally biased region" description="Basic and acidic residues" evidence="1">
    <location>
        <begin position="175"/>
        <end position="184"/>
    </location>
</feature>
<dbReference type="Proteomes" id="UP000199441">
    <property type="component" value="Unassembled WGS sequence"/>
</dbReference>
<evidence type="ECO:0000313" key="2">
    <source>
        <dbReference type="EMBL" id="SDX63283.1"/>
    </source>
</evidence>
<evidence type="ECO:0000313" key="3">
    <source>
        <dbReference type="Proteomes" id="UP000199441"/>
    </source>
</evidence>
<sequence length="237" mass="24888">MSIKKLLGTGACMVIIGVSAGASYGLFQRLTAQVATPALAQADPAPAVDNPAAAQFVASNVTTWIPPEKSDVNAPVLEQPTVFLQPEAPLLSYAASTSGTIDSTAPALPLFAHLDDAPLLTTAPAQDAQASATDEVTPAPQKTARKSAPAPVAREVVVAAAPRSFTAPGTLRRFRGTENEKGETADNSDQDGVFEQQFPPRTALQPARVRRPTAASTTRATQRNARFRQTWATGVFR</sequence>
<evidence type="ECO:0000256" key="1">
    <source>
        <dbReference type="SAM" id="MobiDB-lite"/>
    </source>
</evidence>
<keyword evidence="3" id="KW-1185">Reference proteome</keyword>
<protein>
    <submittedName>
        <fullName evidence="2">Uncharacterized protein</fullName>
    </submittedName>
</protein>
<proteinExistence type="predicted"/>
<dbReference type="AlphaFoldDB" id="A0A1H3DA19"/>
<gene>
    <name evidence="2" type="ORF">SAMN04488001_0080</name>
</gene>
<feature type="compositionally biased region" description="Low complexity" evidence="1">
    <location>
        <begin position="212"/>
        <end position="224"/>
    </location>
</feature>
<dbReference type="OrthoDB" id="7853630at2"/>